<keyword evidence="1" id="KW-0175">Coiled coil</keyword>
<evidence type="ECO:0000256" key="1">
    <source>
        <dbReference type="SAM" id="Coils"/>
    </source>
</evidence>
<proteinExistence type="predicted"/>
<gene>
    <name evidence="3" type="ORF">ABL78_6053</name>
</gene>
<name>A0A0N1PD51_LEPSE</name>
<keyword evidence="4" id="KW-1185">Reference proteome</keyword>
<evidence type="ECO:0000313" key="4">
    <source>
        <dbReference type="Proteomes" id="UP000038009"/>
    </source>
</evidence>
<dbReference type="Proteomes" id="UP000038009">
    <property type="component" value="Unassembled WGS sequence"/>
</dbReference>
<accession>A0A0N1PD51</accession>
<comment type="caution">
    <text evidence="3">The sequence shown here is derived from an EMBL/GenBank/DDBJ whole genome shotgun (WGS) entry which is preliminary data.</text>
</comment>
<feature type="region of interest" description="Disordered" evidence="2">
    <location>
        <begin position="81"/>
        <end position="147"/>
    </location>
</feature>
<feature type="region of interest" description="Disordered" evidence="2">
    <location>
        <begin position="1420"/>
        <end position="1496"/>
    </location>
</feature>
<feature type="region of interest" description="Disordered" evidence="2">
    <location>
        <begin position="920"/>
        <end position="942"/>
    </location>
</feature>
<feature type="region of interest" description="Disordered" evidence="2">
    <location>
        <begin position="1250"/>
        <end position="1312"/>
    </location>
</feature>
<sequence>MRNVVIPASAPAGTYAPANTDISAAEAAFEAAMFGAFTHSSSVKQVGEDATSSTGETIYRPAAAAPSSGSLLEALPPLRASKQTDSAPVAGESGGRGTCAPPIAGAVPEKAPAGRGKDVRGGPASSLTVPALQPPAQPKHLASTSSEEAFERALCNEFFEVSDSQGGITENTSVVTMETRPVSMQEEGFEAEHAVEGAEKEKWLPGGSVAAMWPPKLDVATAEAAFERALYGLEEETIAPSLTGETKPLPISRRDEDDPSIAASSHPAPVHGHATPNLETTSGSVPVQGAHPLKHTPATVAADGSGDSHAELGTEDPPDCAEDEQLFEVDEHGPEPPFSPLGKAPVRTLVEPDDRGADADVKPKRIKVMLRGSVMEPPFLPPPPTVSMVCTLSSGNDDNYVTEDRGTLQDALFGLTDHQTSVVTHLDPADRVESCMPLLDRASKLDLFYESGWLLQLQEQENEWISQVGTHGIERASAIATKESTAVAPAEERALESTALPQLPEGASTRLTPPPTHREVVGRSKVLRCLVYRLLRAPHLWWDQVQELVWMAAAEAQTKDAERRGKQRDVKVDSTSCNVAPPSQEAVVADETDLGVLPLYHVISVELMQSAMTRIFGTRPPNVHFFSGALRREIEDLYRGTLRATSVTNANTTSPSSSASPSASLFSALTGPAAAWKAFVLTHRLDQTRVCEPHVKPFSYGEIRPTITAAELTPLRYCNAAASWPSPHDGDAGEGAVGDGARGSANALKPYPNALANRGEEGAAAAKEDSWLAMDEREQNAFLFGEESAQLSTQLRSSDGIFLVYGQDGVTFEEEDKFNASEEALRKAKEQEEEEQLQLLQQEELAGGAVLRLSPLKRARAEEMERVRLYDVDRVVLELTDTEGRFGTPGAVGGGGIYGEHEGGALSYSASLSSPSTVVFPPTESFPLPTSGRSRGRGARSRQRTNSLSAFQLHLQNREDVQLAALWQRFVNAPTGDLIDNLVHVQRHAAELLRAAAVELALQKAFWLLFYARDEVRAVTHPRRTYETVWRLHVQLLELLALTPQGEHPGDAVDGEHSSAAKLAEQKKMAAAPPAFEHLPLSSQVSYACFGCSHVPLRRHCQPAPSISALPHPCGHPYALYEALVERARAFATMRSPASEADCGSISEALPLSDAYHSLDPRQQFAVGFCIPQNASELAEMALRTAEPPAGRDTAAQLLPEAVAPESVVALRSHSKRSAKIAQWVDGAREHMRVALIERAAEAAEIRRLMDAPQRQRGRPPAKEWHSPETAEREEKSEDIRPVFENAEDEGASAREEAAGPMTSAGAPVGGEGMLRRESMQLQARDALEEAVYRCFCSLRATGMLPTPSSSRGGRTPPLTAAQQSAIRRAVDAIAASFHISAGEPLAETSSKPTAQSAKEGSADGVKVEDQAAVVNAGAAYTSAASPRRRARRGLRDATVTSKAVAAKETPSAAVECTQGGMQLRPKQQQRSPAAAEPPAKRKRGRPPRVMNPDGTYTKAAYVHSAAYLEKKQKQRTSALAF</sequence>
<feature type="coiled-coil region" evidence="1">
    <location>
        <begin position="815"/>
        <end position="845"/>
    </location>
</feature>
<protein>
    <submittedName>
        <fullName evidence="3">Uncharacterized protein</fullName>
    </submittedName>
</protein>
<reference evidence="3 4" key="1">
    <citation type="journal article" date="2015" name="PLoS Pathog.">
        <title>Leptomonas seymouri: Adaptations to the Dixenous Life Cycle Analyzed by Genome Sequencing, Transcriptome Profiling and Co-infection with Leishmania donovani.</title>
        <authorList>
            <person name="Kraeva N."/>
            <person name="Butenko A."/>
            <person name="Hlavacova J."/>
            <person name="Kostygov A."/>
            <person name="Myskova J."/>
            <person name="Grybchuk D."/>
            <person name="Lestinova T."/>
            <person name="Votypka J."/>
            <person name="Volf P."/>
            <person name="Opperdoes F."/>
            <person name="Flegontov P."/>
            <person name="Lukes J."/>
            <person name="Yurchenko V."/>
        </authorList>
    </citation>
    <scope>NUCLEOTIDE SEQUENCE [LARGE SCALE GENOMIC DNA]</scope>
    <source>
        <strain evidence="3 4">ATCC 30220</strain>
    </source>
</reference>
<organism evidence="3 4">
    <name type="scientific">Leptomonas seymouri</name>
    <dbReference type="NCBI Taxonomy" id="5684"/>
    <lineage>
        <taxon>Eukaryota</taxon>
        <taxon>Discoba</taxon>
        <taxon>Euglenozoa</taxon>
        <taxon>Kinetoplastea</taxon>
        <taxon>Metakinetoplastina</taxon>
        <taxon>Trypanosomatida</taxon>
        <taxon>Trypanosomatidae</taxon>
        <taxon>Leishmaniinae</taxon>
        <taxon>Leptomonas</taxon>
    </lineage>
</organism>
<feature type="compositionally biased region" description="Polar residues" evidence="2">
    <location>
        <begin position="1388"/>
        <end position="1399"/>
    </location>
</feature>
<feature type="compositionally biased region" description="Basic and acidic residues" evidence="2">
    <location>
        <begin position="1261"/>
        <end position="1282"/>
    </location>
</feature>
<evidence type="ECO:0000313" key="3">
    <source>
        <dbReference type="EMBL" id="KPI84898.1"/>
    </source>
</evidence>
<feature type="region of interest" description="Disordered" evidence="2">
    <location>
        <begin position="1385"/>
        <end position="1406"/>
    </location>
</feature>
<dbReference type="OMA" id="QKAFWLL"/>
<dbReference type="EMBL" id="LJSK01000223">
    <property type="protein sequence ID" value="KPI84898.1"/>
    <property type="molecule type" value="Genomic_DNA"/>
</dbReference>
<evidence type="ECO:0000256" key="2">
    <source>
        <dbReference type="SAM" id="MobiDB-lite"/>
    </source>
</evidence>
<dbReference type="VEuPathDB" id="TriTrypDB:Lsey_0223_0090"/>
<dbReference type="OrthoDB" id="266511at2759"/>
<feature type="region of interest" description="Disordered" evidence="2">
    <location>
        <begin position="241"/>
        <end position="320"/>
    </location>
</feature>